<keyword evidence="2" id="KW-1185">Reference proteome</keyword>
<dbReference type="EMBL" id="JBBBZM010000041">
    <property type="protein sequence ID" value="KAL0636939.1"/>
    <property type="molecule type" value="Genomic_DNA"/>
</dbReference>
<organism evidence="1 2">
    <name type="scientific">Discina gigas</name>
    <dbReference type="NCBI Taxonomy" id="1032678"/>
    <lineage>
        <taxon>Eukaryota</taxon>
        <taxon>Fungi</taxon>
        <taxon>Dikarya</taxon>
        <taxon>Ascomycota</taxon>
        <taxon>Pezizomycotina</taxon>
        <taxon>Pezizomycetes</taxon>
        <taxon>Pezizales</taxon>
        <taxon>Discinaceae</taxon>
        <taxon>Discina</taxon>
    </lineage>
</organism>
<reference evidence="1 2" key="1">
    <citation type="submission" date="2024-02" db="EMBL/GenBank/DDBJ databases">
        <title>Discinaceae phylogenomics.</title>
        <authorList>
            <person name="Dirks A.C."/>
            <person name="James T.Y."/>
        </authorList>
    </citation>
    <scope>NUCLEOTIDE SEQUENCE [LARGE SCALE GENOMIC DNA]</scope>
    <source>
        <strain evidence="1 2">ACD0624</strain>
    </source>
</reference>
<proteinExistence type="predicted"/>
<evidence type="ECO:0008006" key="3">
    <source>
        <dbReference type="Google" id="ProtNLM"/>
    </source>
</evidence>
<evidence type="ECO:0000313" key="2">
    <source>
        <dbReference type="Proteomes" id="UP001447188"/>
    </source>
</evidence>
<dbReference type="Proteomes" id="UP001447188">
    <property type="component" value="Unassembled WGS sequence"/>
</dbReference>
<name>A0ABR3GLY5_9PEZI</name>
<protein>
    <recommendedName>
        <fullName evidence="3">Fungal-type protein kinase domain-containing protein</fullName>
    </recommendedName>
</protein>
<evidence type="ECO:0000313" key="1">
    <source>
        <dbReference type="EMBL" id="KAL0636939.1"/>
    </source>
</evidence>
<comment type="caution">
    <text evidence="1">The sequence shown here is derived from an EMBL/GenBank/DDBJ whole genome shotgun (WGS) entry which is preliminary data.</text>
</comment>
<gene>
    <name evidence="1" type="ORF">Q9L58_004041</name>
</gene>
<sequence length="330" mass="37534">MGNFPLLRNQSQEKWGVVFFDIPKFELDPESDPVPTGPSEWLTNALDRCYAVFRRNNKPDIRVFINRIIMDVFHDIRQFQSSGLFKLTGRPSTPTPTPPTLSRLIHAFRKVYISTTVHVGEYTVRITGRFDLGFGYHPTNANATADPGPDPSLLLDTSLVIMETQGIRCDLETGFNQLLVCLAVVHQARVRKLHHDNVADRNSTVYEVLSDGERFMFLCIDNDSQVHRSPEFGIVMHFPQIIRYFRHCLAVIATSSPTLSPQNICMASRQAPIERLVHAEGSHHAVDNDADMDGNRDDDGDQEYDFVGLTKRIFKFRTAECEEEDLLRLV</sequence>
<accession>A0ABR3GLY5</accession>